<dbReference type="PANTHER" id="PTHR37313">
    <property type="entry name" value="UPF0749 PROTEIN RV1825"/>
    <property type="match status" value="1"/>
</dbReference>
<dbReference type="Gene3D" id="3.30.70.1880">
    <property type="entry name" value="Protein of unknown function DUF881"/>
    <property type="match status" value="1"/>
</dbReference>
<sequence length="224" mass="25122">MKLKMVILGAFIVGILISTYFKTLGNTKAYITLDEKKRIDLNIELNKKEIEQLKEKVKEYKLTLKEYEKNFNSDESVEELMVKELDYLKSSGGFSKVEGPGIVVTIKDSDKELEITQTPNDLIVHDIDILRVVNDLKKAGSSAISINGERLLSTSKIKCSGATITVNETTYGQPFIIKAVGNVETLMAAMISPQSYTNLLKDVYGIYIDVESKNKVIINPYEKN</sequence>
<comment type="similarity">
    <text evidence="1">Belongs to the UPF0749 family.</text>
</comment>
<dbReference type="Proteomes" id="UP000243494">
    <property type="component" value="Unassembled WGS sequence"/>
</dbReference>
<reference evidence="3 4" key="1">
    <citation type="journal article" date="2017" name="Genome Announc.">
        <title>Draft Genome Sequence of Romboutsia maritimum sp. nov. Strain CCRI-22766(T), Isolated from Coastal Estuarine Mud.</title>
        <authorList>
            <person name="Maheux A.F."/>
            <person name="Boudreau D.K."/>
            <person name="Berube E."/>
            <person name="Boissinot M."/>
            <person name="Raymond F."/>
            <person name="Brodeur S."/>
            <person name="Corbeil J."/>
            <person name="Brightwell G."/>
            <person name="Broda D."/>
            <person name="Omar R.F."/>
            <person name="Bergeron M.G."/>
        </authorList>
    </citation>
    <scope>NUCLEOTIDE SEQUENCE [LARGE SCALE GENOMIC DNA]</scope>
    <source>
        <strain evidence="3 4">CCRI-22766</strain>
    </source>
</reference>
<dbReference type="InterPro" id="IPR010273">
    <property type="entry name" value="DUF881"/>
</dbReference>
<protein>
    <submittedName>
        <fullName evidence="3">DUF881 domain-containing protein</fullName>
    </submittedName>
</protein>
<evidence type="ECO:0000313" key="4">
    <source>
        <dbReference type="Proteomes" id="UP000243494"/>
    </source>
</evidence>
<keyword evidence="4" id="KW-1185">Reference proteome</keyword>
<proteinExistence type="inferred from homology"/>
<dbReference type="Pfam" id="PF05949">
    <property type="entry name" value="DUF881"/>
    <property type="match status" value="1"/>
</dbReference>
<comment type="caution">
    <text evidence="3">The sequence shown here is derived from an EMBL/GenBank/DDBJ whole genome shotgun (WGS) entry which is preliminary data.</text>
</comment>
<name>A0A371IX47_9FIRM</name>
<organism evidence="3 4">
    <name type="scientific">Romboutsia maritimum</name>
    <dbReference type="NCBI Taxonomy" id="2020948"/>
    <lineage>
        <taxon>Bacteria</taxon>
        <taxon>Bacillati</taxon>
        <taxon>Bacillota</taxon>
        <taxon>Clostridia</taxon>
        <taxon>Peptostreptococcales</taxon>
        <taxon>Peptostreptococcaceae</taxon>
        <taxon>Romboutsia</taxon>
    </lineage>
</organism>
<dbReference type="OrthoDB" id="9776196at2"/>
<feature type="coiled-coil region" evidence="2">
    <location>
        <begin position="36"/>
        <end position="70"/>
    </location>
</feature>
<dbReference type="AlphaFoldDB" id="A0A371IX47"/>
<dbReference type="PANTHER" id="PTHR37313:SF2">
    <property type="entry name" value="UPF0749 PROTEIN YLXX"/>
    <property type="match status" value="1"/>
</dbReference>
<accession>A0A371IX47</accession>
<evidence type="ECO:0000256" key="1">
    <source>
        <dbReference type="ARBA" id="ARBA00009108"/>
    </source>
</evidence>
<keyword evidence="2" id="KW-0175">Coiled coil</keyword>
<gene>
    <name evidence="3" type="ORF">CHF27_001700</name>
</gene>
<evidence type="ECO:0000256" key="2">
    <source>
        <dbReference type="SAM" id="Coils"/>
    </source>
</evidence>
<dbReference type="EMBL" id="NOJZ02000001">
    <property type="protein sequence ID" value="RDY25045.1"/>
    <property type="molecule type" value="Genomic_DNA"/>
</dbReference>
<evidence type="ECO:0000313" key="3">
    <source>
        <dbReference type="EMBL" id="RDY25045.1"/>
    </source>
</evidence>